<comment type="caution">
    <text evidence="4">The sequence shown here is derived from an EMBL/GenBank/DDBJ whole genome shotgun (WGS) entry which is preliminary data.</text>
</comment>
<evidence type="ECO:0000313" key="5">
    <source>
        <dbReference type="Proteomes" id="UP001414441"/>
    </source>
</evidence>
<dbReference type="Pfam" id="PF00724">
    <property type="entry name" value="Oxidored_FMN"/>
    <property type="match status" value="1"/>
</dbReference>
<proteinExistence type="predicted"/>
<organism evidence="4 5">
    <name type="scientific">Psychrobacter proteolyticus</name>
    <dbReference type="NCBI Taxonomy" id="147825"/>
    <lineage>
        <taxon>Bacteria</taxon>
        <taxon>Pseudomonadati</taxon>
        <taxon>Pseudomonadota</taxon>
        <taxon>Gammaproteobacteria</taxon>
        <taxon>Moraxellales</taxon>
        <taxon>Moraxellaceae</taxon>
        <taxon>Psychrobacter</taxon>
    </lineage>
</organism>
<evidence type="ECO:0000259" key="3">
    <source>
        <dbReference type="Pfam" id="PF00724"/>
    </source>
</evidence>
<sequence>MTSPVFSPLVLPCGATLPNRLAKAAMEENMADVGQVPGPTLLRLYKNWAEGGTGLLITGNVMVDGRAMTGPGGVVLDKHSEIAPFRAWANAAKQNDTHVWMQLNHPGRQVYAAMGGDVLSPSDVAIDLGKHSHLFGKPRAMTQQDIEQLIQRFADSALKAEQAGFDGVQIHAAHGYLISQFLSPLTNKRKDEYGGSIENRMRLLIEVIKAVRAQVAPTFAVAVKINSADFQRGGFDADDAKVVISVMNELAVDLVELSGGSYESPAMQGSTADGRTLQREAYFLDFAKEIGQVATMPIMTTGGVRRLAVAEYVLAQGIEVVGMGTALAMNPSLPNDWKNDSTLSAHNPMVRWKDKTLSAVATMALIKRQLQRMGQGKYPKPNASPIFSLISDRIRIKKLTKRYHHYLNKYPTR</sequence>
<evidence type="ECO:0000313" key="4">
    <source>
        <dbReference type="EMBL" id="MEN8625280.1"/>
    </source>
</evidence>
<feature type="domain" description="NADH:flavin oxidoreductase/NADH oxidase N-terminal" evidence="3">
    <location>
        <begin position="5"/>
        <end position="338"/>
    </location>
</feature>
<dbReference type="EMBL" id="JBDLOB010000002">
    <property type="protein sequence ID" value="MEN8625280.1"/>
    <property type="molecule type" value="Genomic_DNA"/>
</dbReference>
<protein>
    <submittedName>
        <fullName evidence="4">NADH:flavin oxidoreductase/NADH oxidase family protein</fullName>
    </submittedName>
</protein>
<dbReference type="InterPro" id="IPR013785">
    <property type="entry name" value="Aldolase_TIM"/>
</dbReference>
<dbReference type="SUPFAM" id="SSF51395">
    <property type="entry name" value="FMN-linked oxidoreductases"/>
    <property type="match status" value="1"/>
</dbReference>
<dbReference type="InterPro" id="IPR051799">
    <property type="entry name" value="NADH_flavin_oxidoreductase"/>
</dbReference>
<gene>
    <name evidence="4" type="ORF">ABFV72_04590</name>
</gene>
<keyword evidence="1" id="KW-0285">Flavoprotein</keyword>
<name>A0ABV0D3P2_9GAMM</name>
<dbReference type="RefSeq" id="WP_347162609.1">
    <property type="nucleotide sequence ID" value="NZ_JBDLOB010000002.1"/>
</dbReference>
<accession>A0ABV0D3P2</accession>
<reference evidence="4 5" key="1">
    <citation type="submission" date="2024-05" db="EMBL/GenBank/DDBJ databases">
        <title>Genome sequencing of Marine Estuary Bacteria, Pseudoalteromonas distincta strain FA, Psychrobacter proteolyticus strain EA, and Shewanella baltica strain CA.</title>
        <authorList>
            <person name="Dieffenbach S.A."/>
            <person name="Maclea K.S."/>
        </authorList>
    </citation>
    <scope>NUCLEOTIDE SEQUENCE [LARGE SCALE GENOMIC DNA]</scope>
    <source>
        <strain evidence="4 5">EA</strain>
    </source>
</reference>
<evidence type="ECO:0000256" key="1">
    <source>
        <dbReference type="ARBA" id="ARBA00022630"/>
    </source>
</evidence>
<keyword evidence="2" id="KW-0560">Oxidoreductase</keyword>
<dbReference type="CDD" id="cd04733">
    <property type="entry name" value="OYE_like_2_FMN"/>
    <property type="match status" value="1"/>
</dbReference>
<dbReference type="Gene3D" id="3.20.20.70">
    <property type="entry name" value="Aldolase class I"/>
    <property type="match status" value="1"/>
</dbReference>
<evidence type="ECO:0000256" key="2">
    <source>
        <dbReference type="ARBA" id="ARBA00023002"/>
    </source>
</evidence>
<dbReference type="PANTHER" id="PTHR43656">
    <property type="entry name" value="BINDING OXIDOREDUCTASE, PUTATIVE (AFU_ORTHOLOGUE AFUA_2G08260)-RELATED"/>
    <property type="match status" value="1"/>
</dbReference>
<dbReference type="PANTHER" id="PTHR43656:SF2">
    <property type="entry name" value="BINDING OXIDOREDUCTASE, PUTATIVE (AFU_ORTHOLOGUE AFUA_2G08260)-RELATED"/>
    <property type="match status" value="1"/>
</dbReference>
<dbReference type="InterPro" id="IPR001155">
    <property type="entry name" value="OxRdtase_FMN_N"/>
</dbReference>
<dbReference type="Proteomes" id="UP001414441">
    <property type="component" value="Unassembled WGS sequence"/>
</dbReference>
<keyword evidence="5" id="KW-1185">Reference proteome</keyword>